<protein>
    <submittedName>
        <fullName evidence="1">Uncharacterized protein</fullName>
    </submittedName>
</protein>
<gene>
    <name evidence="1" type="primary">PARPA_02716.1 scaffold 5218</name>
</gene>
<evidence type="ECO:0000313" key="1">
    <source>
        <dbReference type="EMBL" id="CEP09239.1"/>
    </source>
</evidence>
<dbReference type="Proteomes" id="UP000054107">
    <property type="component" value="Unassembled WGS sequence"/>
</dbReference>
<organism evidence="1 2">
    <name type="scientific">Parasitella parasitica</name>
    <dbReference type="NCBI Taxonomy" id="35722"/>
    <lineage>
        <taxon>Eukaryota</taxon>
        <taxon>Fungi</taxon>
        <taxon>Fungi incertae sedis</taxon>
        <taxon>Mucoromycota</taxon>
        <taxon>Mucoromycotina</taxon>
        <taxon>Mucoromycetes</taxon>
        <taxon>Mucorales</taxon>
        <taxon>Mucorineae</taxon>
        <taxon>Mucoraceae</taxon>
        <taxon>Parasitella</taxon>
    </lineage>
</organism>
<dbReference type="AlphaFoldDB" id="A0A0B7N293"/>
<dbReference type="EMBL" id="LN721303">
    <property type="protein sequence ID" value="CEP09239.1"/>
    <property type="molecule type" value="Genomic_DNA"/>
</dbReference>
<proteinExistence type="predicted"/>
<keyword evidence="2" id="KW-1185">Reference proteome</keyword>
<accession>A0A0B7N293</accession>
<name>A0A0B7N293_9FUNG</name>
<evidence type="ECO:0000313" key="2">
    <source>
        <dbReference type="Proteomes" id="UP000054107"/>
    </source>
</evidence>
<reference evidence="1 2" key="1">
    <citation type="submission" date="2014-09" db="EMBL/GenBank/DDBJ databases">
        <authorList>
            <person name="Ellenberger Sabrina"/>
        </authorList>
    </citation>
    <scope>NUCLEOTIDE SEQUENCE [LARGE SCALE GENOMIC DNA]</scope>
    <source>
        <strain evidence="1 2">CBS 412.66</strain>
    </source>
</reference>
<sequence>MHEYAIIPFALRVFGPANKSGLCSKHRTSATSNAPMTTVLQKLGKTTNQASAKNIATSAPPKNYRPILRNNWVHLHSVTLGKLNTIFNANAKKLCLYIYSMKSRDRDVFWPPSVPRTPEIDAIVQQIQIEVSRRGAYRFFKALPIYKFLNISFSDQFTILATQSMTSDPKFFKLYLQLV</sequence>